<dbReference type="EMBL" id="WNKQ01000019">
    <property type="protein sequence ID" value="KAF5845411.1"/>
    <property type="molecule type" value="Genomic_DNA"/>
</dbReference>
<evidence type="ECO:0000313" key="2">
    <source>
        <dbReference type="Proteomes" id="UP000624244"/>
    </source>
</evidence>
<dbReference type="AlphaFoldDB" id="A0A8H5Z8C2"/>
<evidence type="ECO:0000313" key="1">
    <source>
        <dbReference type="EMBL" id="KAF5845411.1"/>
    </source>
</evidence>
<organism evidence="1 2">
    <name type="scientific">Cochliobolus sativus</name>
    <name type="common">Common root rot and spot blotch fungus</name>
    <name type="synonym">Bipolaris sorokiniana</name>
    <dbReference type="NCBI Taxonomy" id="45130"/>
    <lineage>
        <taxon>Eukaryota</taxon>
        <taxon>Fungi</taxon>
        <taxon>Dikarya</taxon>
        <taxon>Ascomycota</taxon>
        <taxon>Pezizomycotina</taxon>
        <taxon>Dothideomycetes</taxon>
        <taxon>Pleosporomycetidae</taxon>
        <taxon>Pleosporales</taxon>
        <taxon>Pleosporineae</taxon>
        <taxon>Pleosporaceae</taxon>
        <taxon>Bipolaris</taxon>
    </lineage>
</organism>
<reference evidence="1" key="1">
    <citation type="submission" date="2019-11" db="EMBL/GenBank/DDBJ databases">
        <title>Bipolaris sorokiniana Genome sequencing.</title>
        <authorList>
            <person name="Wang H."/>
        </authorList>
    </citation>
    <scope>NUCLEOTIDE SEQUENCE</scope>
</reference>
<gene>
    <name evidence="1" type="ORF">GGP41_003008</name>
</gene>
<protein>
    <submittedName>
        <fullName evidence="1">Uncharacterized protein</fullName>
    </submittedName>
</protein>
<proteinExistence type="predicted"/>
<name>A0A8H5Z8C2_COCSA</name>
<sequence length="87" mass="10310">MIEAFKDMKHGKSSSYDSLALERTASQILHRIEDKDSEYALESIRTRVLGTERARDLWTESILRRDKLRSDFLKKSWSVHRRTQSIQ</sequence>
<accession>A0A8H5Z8C2</accession>
<dbReference type="Proteomes" id="UP000624244">
    <property type="component" value="Unassembled WGS sequence"/>
</dbReference>
<comment type="caution">
    <text evidence="1">The sequence shown here is derived from an EMBL/GenBank/DDBJ whole genome shotgun (WGS) entry which is preliminary data.</text>
</comment>